<evidence type="ECO:0000313" key="2">
    <source>
        <dbReference type="EMBL" id="KAJ8943241.1"/>
    </source>
</evidence>
<accession>A0AAV8XY69</accession>
<dbReference type="GO" id="GO:0003676">
    <property type="term" value="F:nucleic acid binding"/>
    <property type="evidence" value="ECO:0007669"/>
    <property type="project" value="InterPro"/>
</dbReference>
<evidence type="ECO:0000256" key="1">
    <source>
        <dbReference type="SAM" id="Phobius"/>
    </source>
</evidence>
<dbReference type="EMBL" id="JAPWTK010000295">
    <property type="protein sequence ID" value="KAJ8943241.1"/>
    <property type="molecule type" value="Genomic_DNA"/>
</dbReference>
<dbReference type="Proteomes" id="UP001162162">
    <property type="component" value="Unassembled WGS sequence"/>
</dbReference>
<dbReference type="InterPro" id="IPR036397">
    <property type="entry name" value="RNaseH_sf"/>
</dbReference>
<keyword evidence="1" id="KW-1133">Transmembrane helix</keyword>
<proteinExistence type="predicted"/>
<feature type="transmembrane region" description="Helical" evidence="1">
    <location>
        <begin position="189"/>
        <end position="213"/>
    </location>
</feature>
<evidence type="ECO:0000313" key="3">
    <source>
        <dbReference type="Proteomes" id="UP001162162"/>
    </source>
</evidence>
<dbReference type="Gene3D" id="3.30.420.10">
    <property type="entry name" value="Ribonuclease H-like superfamily/Ribonuclease H"/>
    <property type="match status" value="1"/>
</dbReference>
<gene>
    <name evidence="2" type="ORF">NQ318_009932</name>
</gene>
<comment type="caution">
    <text evidence="2">The sequence shown here is derived from an EMBL/GenBank/DDBJ whole genome shotgun (WGS) entry which is preliminary data.</text>
</comment>
<keyword evidence="3" id="KW-1185">Reference proteome</keyword>
<sequence>MELDSLFCWVDENVKKLVKYTYFVFSLQEEVRLIHELAEDDFDRRTEFCEYMMDHNNQNNGFIANILFSDEATFFLNGHTAVRVTMQANNVTNSFRLARLPVAMWRELRSGNRTDAKLPRRRKAMKPGCIQLKRYVQYGVVILDGSCTFKTNRNVYILNDPSNVLNFSSREADQGRRNTFLKVEDMEQYLLYIGGGAGALALTGVAAASAYYLTSRPTPQRPLFPLDAQCIVEQEDTHITT</sequence>
<name>A0AAV8XY69_9CUCU</name>
<keyword evidence="1" id="KW-0812">Transmembrane</keyword>
<protein>
    <submittedName>
        <fullName evidence="2">Uncharacterized protein</fullName>
    </submittedName>
</protein>
<dbReference type="PANTHER" id="PTHR47326">
    <property type="entry name" value="TRANSPOSABLE ELEMENT TC3 TRANSPOSASE-LIKE PROTEIN"/>
    <property type="match status" value="1"/>
</dbReference>
<dbReference type="PANTHER" id="PTHR47326:SF1">
    <property type="entry name" value="HTH PSQ-TYPE DOMAIN-CONTAINING PROTEIN"/>
    <property type="match status" value="1"/>
</dbReference>
<dbReference type="AlphaFoldDB" id="A0AAV8XY69"/>
<reference evidence="2" key="1">
    <citation type="journal article" date="2023" name="Insect Mol. Biol.">
        <title>Genome sequencing provides insights into the evolution of gene families encoding plant cell wall-degrading enzymes in longhorned beetles.</title>
        <authorList>
            <person name="Shin N.R."/>
            <person name="Okamura Y."/>
            <person name="Kirsch R."/>
            <person name="Pauchet Y."/>
        </authorList>
    </citation>
    <scope>NUCLEOTIDE SEQUENCE</scope>
    <source>
        <strain evidence="2">AMC_N1</strain>
    </source>
</reference>
<keyword evidence="1" id="KW-0472">Membrane</keyword>
<organism evidence="2 3">
    <name type="scientific">Aromia moschata</name>
    <dbReference type="NCBI Taxonomy" id="1265417"/>
    <lineage>
        <taxon>Eukaryota</taxon>
        <taxon>Metazoa</taxon>
        <taxon>Ecdysozoa</taxon>
        <taxon>Arthropoda</taxon>
        <taxon>Hexapoda</taxon>
        <taxon>Insecta</taxon>
        <taxon>Pterygota</taxon>
        <taxon>Neoptera</taxon>
        <taxon>Endopterygota</taxon>
        <taxon>Coleoptera</taxon>
        <taxon>Polyphaga</taxon>
        <taxon>Cucujiformia</taxon>
        <taxon>Chrysomeloidea</taxon>
        <taxon>Cerambycidae</taxon>
        <taxon>Cerambycinae</taxon>
        <taxon>Callichromatini</taxon>
        <taxon>Aromia</taxon>
    </lineage>
</organism>